<dbReference type="eggNOG" id="ENOG50339WM">
    <property type="taxonomic scope" value="Bacteria"/>
</dbReference>
<dbReference type="Proteomes" id="UP000023775">
    <property type="component" value="Unassembled WGS sequence"/>
</dbReference>
<evidence type="ECO:0000313" key="2">
    <source>
        <dbReference type="EMBL" id="ENY70583.1"/>
    </source>
</evidence>
<dbReference type="EMBL" id="APVG01000066">
    <property type="protein sequence ID" value="ENY70583.1"/>
    <property type="molecule type" value="Genomic_DNA"/>
</dbReference>
<evidence type="ECO:0000313" key="3">
    <source>
        <dbReference type="Proteomes" id="UP000023775"/>
    </source>
</evidence>
<organism evidence="2 3">
    <name type="scientific">Aeromonas diversa CDC 2478-85</name>
    <dbReference type="NCBI Taxonomy" id="1268237"/>
    <lineage>
        <taxon>Bacteria</taxon>
        <taxon>Pseudomonadati</taxon>
        <taxon>Pseudomonadota</taxon>
        <taxon>Gammaproteobacteria</taxon>
        <taxon>Aeromonadales</taxon>
        <taxon>Aeromonadaceae</taxon>
        <taxon>Aeromonas</taxon>
    </lineage>
</organism>
<evidence type="ECO:0008006" key="4">
    <source>
        <dbReference type="Google" id="ProtNLM"/>
    </source>
</evidence>
<dbReference type="PATRIC" id="fig|1268237.3.peg.3455"/>
<dbReference type="RefSeq" id="WP_005360738.1">
    <property type="nucleotide sequence ID" value="NZ_APVG01000066.1"/>
</dbReference>
<accession>N9VG28</accession>
<keyword evidence="3" id="KW-1185">Reference proteome</keyword>
<dbReference type="OrthoDB" id="6266725at2"/>
<reference evidence="2 3" key="1">
    <citation type="journal article" date="2013" name="Genome Announc.">
        <title>Draft Genome Sequence of the Aeromonas diversa Type Strain.</title>
        <authorList>
            <person name="Farfan M."/>
            <person name="Spataro N."/>
            <person name="Sanglas A."/>
            <person name="Albarral V."/>
            <person name="Loren J.G."/>
            <person name="Bosch E."/>
            <person name="Fuste M.C."/>
        </authorList>
    </citation>
    <scope>NUCLEOTIDE SEQUENCE [LARGE SCALE GENOMIC DNA]</scope>
    <source>
        <strain evidence="2 3">2478-85</strain>
    </source>
</reference>
<keyword evidence="1" id="KW-0732">Signal</keyword>
<name>N9VG28_9GAMM</name>
<proteinExistence type="predicted"/>
<feature type="signal peptide" evidence="1">
    <location>
        <begin position="1"/>
        <end position="19"/>
    </location>
</feature>
<feature type="chain" id="PRO_5004154426" description="Lipoprotein" evidence="1">
    <location>
        <begin position="20"/>
        <end position="124"/>
    </location>
</feature>
<protein>
    <recommendedName>
        <fullName evidence="4">Lipoprotein</fullName>
    </recommendedName>
</protein>
<sequence>MKARYGYLVLGLLMASAEANDSFNSELSHFAGGAAMGAGLTAIADHYGYREKRGWIGFGMSTGIGIAGELIEKASGQGPFSALDAGANALGAAVGAYATSEWVLMPVLSPEAGYVGLMGSYYLN</sequence>
<comment type="caution">
    <text evidence="2">The sequence shown here is derived from an EMBL/GenBank/DDBJ whole genome shotgun (WGS) entry which is preliminary data.</text>
</comment>
<dbReference type="AlphaFoldDB" id="N9VG28"/>
<gene>
    <name evidence="2" type="ORF">G114_17596</name>
</gene>
<evidence type="ECO:0000256" key="1">
    <source>
        <dbReference type="SAM" id="SignalP"/>
    </source>
</evidence>